<comment type="caution">
    <text evidence="8">The sequence shown here is derived from an EMBL/GenBank/DDBJ whole genome shotgun (WGS) entry which is preliminary data.</text>
</comment>
<protein>
    <recommendedName>
        <fullName evidence="5">tRNA pseudouridine synthase B</fullName>
        <ecNumber evidence="5">5.4.99.25</ecNumber>
    </recommendedName>
    <alternativeName>
        <fullName evidence="5">tRNA pseudouridine(55) synthase</fullName>
        <shortName evidence="5">Psi55 synthase</shortName>
    </alternativeName>
    <alternativeName>
        <fullName evidence="5">tRNA pseudouridylate synthase</fullName>
    </alternativeName>
    <alternativeName>
        <fullName evidence="5">tRNA-uridine isomerase</fullName>
    </alternativeName>
</protein>
<organism evidence="8 9">
    <name type="scientific">Bifidobacterium asteroides</name>
    <dbReference type="NCBI Taxonomy" id="1684"/>
    <lineage>
        <taxon>Bacteria</taxon>
        <taxon>Bacillati</taxon>
        <taxon>Actinomycetota</taxon>
        <taxon>Actinomycetes</taxon>
        <taxon>Bifidobacteriales</taxon>
        <taxon>Bifidobacteriaceae</taxon>
        <taxon>Bifidobacterium</taxon>
    </lineage>
</organism>
<keyword evidence="3 5" id="KW-0819">tRNA processing</keyword>
<dbReference type="Gene3D" id="3.30.2350.10">
    <property type="entry name" value="Pseudouridine synthase"/>
    <property type="match status" value="1"/>
</dbReference>
<evidence type="ECO:0000313" key="8">
    <source>
        <dbReference type="EMBL" id="KJY49923.1"/>
    </source>
</evidence>
<reference evidence="8 9" key="1">
    <citation type="submission" date="2014-12" db="EMBL/GenBank/DDBJ databases">
        <title>Comparative genomics of the lactic acid bacteria isolated from the honey bee gut.</title>
        <authorList>
            <person name="Ellegaard K.M."/>
            <person name="Tamarit D."/>
            <person name="Javelind E."/>
            <person name="Olofsson T."/>
            <person name="Andersson S.G."/>
            <person name="Vasquez A."/>
        </authorList>
    </citation>
    <scope>NUCLEOTIDE SEQUENCE [LARGE SCALE GENOMIC DNA]</scope>
    <source>
        <strain evidence="8 9">Bin2</strain>
    </source>
</reference>
<evidence type="ECO:0000259" key="6">
    <source>
        <dbReference type="Pfam" id="PF01509"/>
    </source>
</evidence>
<comment type="catalytic activity">
    <reaction evidence="1 5">
        <text>uridine(55) in tRNA = pseudouridine(55) in tRNA</text>
        <dbReference type="Rhea" id="RHEA:42532"/>
        <dbReference type="Rhea" id="RHEA-COMP:10101"/>
        <dbReference type="Rhea" id="RHEA-COMP:10102"/>
        <dbReference type="ChEBI" id="CHEBI:65314"/>
        <dbReference type="ChEBI" id="CHEBI:65315"/>
        <dbReference type="EC" id="5.4.99.25"/>
    </reaction>
</comment>
<dbReference type="PANTHER" id="PTHR13767:SF2">
    <property type="entry name" value="PSEUDOURIDYLATE SYNTHASE TRUB1"/>
    <property type="match status" value="1"/>
</dbReference>
<dbReference type="InterPro" id="IPR032819">
    <property type="entry name" value="TruB_C"/>
</dbReference>
<dbReference type="Pfam" id="PF16198">
    <property type="entry name" value="TruB_C_2"/>
    <property type="match status" value="1"/>
</dbReference>
<accession>A0A0F4KV70</accession>
<dbReference type="InterPro" id="IPR002501">
    <property type="entry name" value="PsdUridine_synth_N"/>
</dbReference>
<name>A0A0F4KV70_9BIFI</name>
<gene>
    <name evidence="5 8" type="primary">truB</name>
    <name evidence="8" type="ORF">JF69_12360</name>
</gene>
<feature type="active site" description="Nucleophile" evidence="5">
    <location>
        <position position="56"/>
    </location>
</feature>
<evidence type="ECO:0000256" key="5">
    <source>
        <dbReference type="HAMAP-Rule" id="MF_01080"/>
    </source>
</evidence>
<dbReference type="GO" id="GO:1990481">
    <property type="term" value="P:mRNA pseudouridine synthesis"/>
    <property type="evidence" value="ECO:0007669"/>
    <property type="project" value="TreeGrafter"/>
</dbReference>
<dbReference type="NCBIfam" id="TIGR00431">
    <property type="entry name" value="TruB"/>
    <property type="match status" value="1"/>
</dbReference>
<keyword evidence="4 5" id="KW-0413">Isomerase</keyword>
<proteinExistence type="inferred from homology"/>
<dbReference type="Proteomes" id="UP000033648">
    <property type="component" value="Unassembled WGS sequence"/>
</dbReference>
<evidence type="ECO:0000313" key="9">
    <source>
        <dbReference type="Proteomes" id="UP000033648"/>
    </source>
</evidence>
<dbReference type="EMBL" id="JWME01000011">
    <property type="protein sequence ID" value="KJY49923.1"/>
    <property type="molecule type" value="Genomic_DNA"/>
</dbReference>
<feature type="domain" description="tRNA pseudouridylate synthase B C-terminal" evidence="7">
    <location>
        <begin position="206"/>
        <end position="237"/>
    </location>
</feature>
<comment type="function">
    <text evidence="5">Responsible for synthesis of pseudouridine from uracil-55 in the psi GC loop of transfer RNAs.</text>
</comment>
<dbReference type="CDD" id="cd02573">
    <property type="entry name" value="PseudoU_synth_EcTruB"/>
    <property type="match status" value="1"/>
</dbReference>
<dbReference type="GO" id="GO:0031119">
    <property type="term" value="P:tRNA pseudouridine synthesis"/>
    <property type="evidence" value="ECO:0007669"/>
    <property type="project" value="UniProtKB-UniRule"/>
</dbReference>
<dbReference type="PATRIC" id="fig|1684.4.peg.1327"/>
<evidence type="ECO:0000259" key="7">
    <source>
        <dbReference type="Pfam" id="PF16198"/>
    </source>
</evidence>
<dbReference type="SUPFAM" id="SSF55120">
    <property type="entry name" value="Pseudouridine synthase"/>
    <property type="match status" value="1"/>
</dbReference>
<sequence>MRPTAEPSDGIKSGAGEPTSGIILVDKPSGVTSHDVVAAVRSSLGMRRVGHAGTLDPMATGLLVIGFGQATRLLTVIVGHDKTYRATMRLGLGTTTDDADGNLLPVRPGAAQRVDELTAQGLQDLIDRCFTGWIDQVPDAFSAIKVKGRRAYDLARAGQEVKLEPRRIRIASFRLLDLRRVDLPDQGTRVVDADVEVTCSSGTYIRALARDLGERLDLGGHLTALRRIRVGPFDLEDSDLASKVVGGHVAPHTYRNRQGQTVVRSRMVLDRDRQAILDGSLSLAQAARMSMPVLSLDADRAARVANGGFLDLPVAGPTAALAGPEGRQRLAAILVPSTRGGAKPDVVFHPES</sequence>
<evidence type="ECO:0000256" key="2">
    <source>
        <dbReference type="ARBA" id="ARBA00005642"/>
    </source>
</evidence>
<evidence type="ECO:0000256" key="1">
    <source>
        <dbReference type="ARBA" id="ARBA00000385"/>
    </source>
</evidence>
<comment type="similarity">
    <text evidence="2 5">Belongs to the pseudouridine synthase TruB family. Type 1 subfamily.</text>
</comment>
<evidence type="ECO:0000256" key="3">
    <source>
        <dbReference type="ARBA" id="ARBA00022694"/>
    </source>
</evidence>
<dbReference type="GO" id="GO:0160148">
    <property type="term" value="F:tRNA pseudouridine(55) synthase activity"/>
    <property type="evidence" value="ECO:0007669"/>
    <property type="project" value="UniProtKB-EC"/>
</dbReference>
<dbReference type="InterPro" id="IPR014780">
    <property type="entry name" value="tRNA_psdUridine_synth_TruB"/>
</dbReference>
<dbReference type="EC" id="5.4.99.25" evidence="5"/>
<dbReference type="GO" id="GO:0003723">
    <property type="term" value="F:RNA binding"/>
    <property type="evidence" value="ECO:0007669"/>
    <property type="project" value="InterPro"/>
</dbReference>
<dbReference type="PANTHER" id="PTHR13767">
    <property type="entry name" value="TRNA-PSEUDOURIDINE SYNTHASE"/>
    <property type="match status" value="1"/>
</dbReference>
<dbReference type="OrthoDB" id="9802309at2"/>
<dbReference type="Pfam" id="PF01509">
    <property type="entry name" value="TruB_N"/>
    <property type="match status" value="1"/>
</dbReference>
<dbReference type="InterPro" id="IPR020103">
    <property type="entry name" value="PsdUridine_synth_cat_dom_sf"/>
</dbReference>
<feature type="domain" description="Pseudouridine synthase II N-terminal" evidence="6">
    <location>
        <begin position="41"/>
        <end position="205"/>
    </location>
</feature>
<dbReference type="AlphaFoldDB" id="A0A0F4KV70"/>
<dbReference type="HAMAP" id="MF_01080">
    <property type="entry name" value="TruB_bact"/>
    <property type="match status" value="1"/>
</dbReference>
<evidence type="ECO:0000256" key="4">
    <source>
        <dbReference type="ARBA" id="ARBA00023235"/>
    </source>
</evidence>